<feature type="region of interest" description="Disordered" evidence="1">
    <location>
        <begin position="294"/>
        <end position="317"/>
    </location>
</feature>
<feature type="compositionally biased region" description="Low complexity" evidence="1">
    <location>
        <begin position="294"/>
        <end position="305"/>
    </location>
</feature>
<dbReference type="Proteomes" id="UP001335183">
    <property type="component" value="Chromosome"/>
</dbReference>
<gene>
    <name evidence="2" type="ORF">V5F89_10620</name>
</gene>
<protein>
    <submittedName>
        <fullName evidence="2">Transposase</fullName>
    </submittedName>
</protein>
<evidence type="ECO:0000313" key="3">
    <source>
        <dbReference type="Proteomes" id="UP001335183"/>
    </source>
</evidence>
<organism evidence="2 3">
    <name type="scientific">Pelagerythrobacter marensis</name>
    <dbReference type="NCBI Taxonomy" id="543877"/>
    <lineage>
        <taxon>Bacteria</taxon>
        <taxon>Pseudomonadati</taxon>
        <taxon>Pseudomonadota</taxon>
        <taxon>Alphaproteobacteria</taxon>
        <taxon>Sphingomonadales</taxon>
        <taxon>Erythrobacteraceae</taxon>
        <taxon>Pelagerythrobacter</taxon>
    </lineage>
</organism>
<evidence type="ECO:0000256" key="1">
    <source>
        <dbReference type="SAM" id="MobiDB-lite"/>
    </source>
</evidence>
<accession>A0ABZ2D681</accession>
<dbReference type="RefSeq" id="WP_338445623.1">
    <property type="nucleotide sequence ID" value="NZ_CP144918.1"/>
</dbReference>
<evidence type="ECO:0000313" key="2">
    <source>
        <dbReference type="EMBL" id="WWA46726.1"/>
    </source>
</evidence>
<name>A0ABZ2D681_9SPHN</name>
<dbReference type="EMBL" id="CP144918">
    <property type="protein sequence ID" value="WWA46726.1"/>
    <property type="molecule type" value="Genomic_DNA"/>
</dbReference>
<keyword evidence="3" id="KW-1185">Reference proteome</keyword>
<sequence>MPCIIECGDPPPATLDRTVDALDERGFDPRDAASRDHAARWLARLGRNREFLGDLMIDRLAEQHADESADAGYGPQAIMLSKPRGGYFLRANLWPASNDHACRTSGAQAFVYDLPHDHNFDFLTVGYFGPGYISDYYEYDYRAVAGWRGEKAGLRFVERSILSPGRMLHYRAHRDVHRQLPPASLSVSLNIVAADPACGWFDQYAFDLRADCVRRVLNPGSTEAFLRIAVGLGGAEAIDLAERFGRSHPSDRLRLACFEARAGLAASQQAADEIWREAERSGSRLVAAEARLRRAASAPSAGSNADRPAGPSKRADA</sequence>
<reference evidence="2 3" key="1">
    <citation type="submission" date="2024-02" db="EMBL/GenBank/DDBJ databases">
        <title>The whole genome sequence of five bacterial samples isolated from Abu Dhabi Sabkha-shore region.</title>
        <authorList>
            <person name="Sudalaimuthuasari N."/>
            <person name="Sarfraz B."/>
            <person name="Tuyisabe J.D."/>
            <person name="Mugisha Ntwali L.D.M."/>
            <person name="Ali A.I.A.A."/>
            <person name="Almansoori S.Z.A."/>
            <person name="Alajami H.S.A."/>
            <person name="Almeqbaali A.A.S."/>
            <person name="Kundu B."/>
            <person name="Saeed E.E."/>
            <person name="Sukumarinath V."/>
            <person name="Mishra A.K."/>
            <person name="Hazzouri K.M."/>
            <person name="Almaskari R."/>
            <person name="Sharma A.K."/>
            <person name="Amiri K.M.A."/>
        </authorList>
    </citation>
    <scope>NUCLEOTIDE SEQUENCE [LARGE SCALE GENOMIC DNA]</scope>
    <source>
        <strain evidence="3">kcgeb_sd</strain>
    </source>
</reference>
<proteinExistence type="predicted"/>